<dbReference type="Ensembl" id="ENSOKIT00005107163.1">
    <property type="protein sequence ID" value="ENSOKIP00005099998.1"/>
    <property type="gene ID" value="ENSOKIG00005044003.1"/>
</dbReference>
<evidence type="ECO:0000313" key="9">
    <source>
        <dbReference type="Proteomes" id="UP000694557"/>
    </source>
</evidence>
<sequence length="443" mass="48147">CLKTPNQRMTRYQILTLTSIASVNFSSMICYSILGPFFPKEAVKKGASQTVIGLIFGCYALCNLMGSLVLGKYIVQIGAKFMLISGLFVSSVCTILFGLLDKVPDGATFIILCFIIRSVDAVGFSAAMTSSFAVSTKVFPNSIATVLGSLEIFTGLGLILGPPIGGWLYQSFGYEVPFMALGCFLFLMVPFNMYILPSFDADPSKDSFFRLFTRLKIVLICFSIFTLSSGLGFLDAALSIYAIDTFNLSPGYVGLLLLGLSLPYCLASPLLGIVSDRFPSTRPWFMVLGGLFTATGFWFLGPVPILQIKSQLWLVVFMLGIIGFSLSMTAIPTFPEILDCAYENGFEEGLSTLGLVSGLFGAVWSFGMFCGPTLGGFITQQLSFEWAASVQGGLAFLAVCIIIIHVFYIVLFITTRISDTLKKQIKQTFGSGSSWTMVSHSFR</sequence>
<protein>
    <submittedName>
        <fullName evidence="8">Solute carrier family 18 member B1</fullName>
    </submittedName>
</protein>
<dbReference type="PANTHER" id="PTHR23506">
    <property type="entry name" value="GH10249P"/>
    <property type="match status" value="1"/>
</dbReference>
<evidence type="ECO:0000259" key="7">
    <source>
        <dbReference type="PROSITE" id="PS50850"/>
    </source>
</evidence>
<dbReference type="SUPFAM" id="SSF103473">
    <property type="entry name" value="MFS general substrate transporter"/>
    <property type="match status" value="1"/>
</dbReference>
<dbReference type="PANTHER" id="PTHR23506:SF26">
    <property type="entry name" value="MFS-TYPE TRANSPORTER SLC18B1"/>
    <property type="match status" value="1"/>
</dbReference>
<dbReference type="AlphaFoldDB" id="A0A8C7K9W9"/>
<dbReference type="GO" id="GO:0022857">
    <property type="term" value="F:transmembrane transporter activity"/>
    <property type="evidence" value="ECO:0007669"/>
    <property type="project" value="InterPro"/>
</dbReference>
<feature type="transmembrane region" description="Helical" evidence="6">
    <location>
        <begin position="249"/>
        <end position="271"/>
    </location>
</feature>
<feature type="transmembrane region" description="Helical" evidence="6">
    <location>
        <begin position="394"/>
        <end position="414"/>
    </location>
</feature>
<dbReference type="InterPro" id="IPR011701">
    <property type="entry name" value="MFS"/>
</dbReference>
<keyword evidence="2" id="KW-0813">Transport</keyword>
<feature type="transmembrane region" description="Helical" evidence="6">
    <location>
        <begin position="138"/>
        <end position="164"/>
    </location>
</feature>
<feature type="transmembrane region" description="Helical" evidence="6">
    <location>
        <begin position="106"/>
        <end position="126"/>
    </location>
</feature>
<name>A0A8C7K9W9_ONCKI</name>
<feature type="transmembrane region" description="Helical" evidence="6">
    <location>
        <begin position="217"/>
        <end position="243"/>
    </location>
</feature>
<dbReference type="Gene3D" id="1.20.1250.20">
    <property type="entry name" value="MFS general substrate transporter like domains"/>
    <property type="match status" value="2"/>
</dbReference>
<comment type="subcellular location">
    <subcellularLocation>
        <location evidence="1">Membrane</location>
        <topology evidence="1">Multi-pass membrane protein</topology>
    </subcellularLocation>
</comment>
<dbReference type="InterPro" id="IPR050930">
    <property type="entry name" value="MFS_Vesicular_Transporter"/>
</dbReference>
<dbReference type="GO" id="GO:0016020">
    <property type="term" value="C:membrane"/>
    <property type="evidence" value="ECO:0007669"/>
    <property type="project" value="UniProtKB-SubCell"/>
</dbReference>
<feature type="transmembrane region" description="Helical" evidence="6">
    <location>
        <begin position="46"/>
        <end position="69"/>
    </location>
</feature>
<dbReference type="Proteomes" id="UP000694557">
    <property type="component" value="Unassembled WGS sequence"/>
</dbReference>
<evidence type="ECO:0000256" key="3">
    <source>
        <dbReference type="ARBA" id="ARBA00022692"/>
    </source>
</evidence>
<dbReference type="Pfam" id="PF07690">
    <property type="entry name" value="MFS_1"/>
    <property type="match status" value="1"/>
</dbReference>
<dbReference type="InterPro" id="IPR036259">
    <property type="entry name" value="MFS_trans_sf"/>
</dbReference>
<evidence type="ECO:0000313" key="8">
    <source>
        <dbReference type="Ensembl" id="ENSOKIP00005099998.1"/>
    </source>
</evidence>
<keyword evidence="5 6" id="KW-0472">Membrane</keyword>
<feature type="transmembrane region" description="Helical" evidence="6">
    <location>
        <begin position="12"/>
        <end position="34"/>
    </location>
</feature>
<feature type="transmembrane region" description="Helical" evidence="6">
    <location>
        <begin position="81"/>
        <end position="100"/>
    </location>
</feature>
<reference evidence="8" key="1">
    <citation type="submission" date="2025-08" db="UniProtKB">
        <authorList>
            <consortium name="Ensembl"/>
        </authorList>
    </citation>
    <scope>IDENTIFICATION</scope>
</reference>
<evidence type="ECO:0000256" key="6">
    <source>
        <dbReference type="SAM" id="Phobius"/>
    </source>
</evidence>
<accession>A0A8C7K9W9</accession>
<dbReference type="InterPro" id="IPR020846">
    <property type="entry name" value="MFS_dom"/>
</dbReference>
<feature type="transmembrane region" description="Helical" evidence="6">
    <location>
        <begin position="352"/>
        <end position="374"/>
    </location>
</feature>
<feature type="domain" description="Major facilitator superfamily (MFS) profile" evidence="7">
    <location>
        <begin position="16"/>
        <end position="416"/>
    </location>
</feature>
<evidence type="ECO:0000256" key="4">
    <source>
        <dbReference type="ARBA" id="ARBA00022989"/>
    </source>
</evidence>
<feature type="transmembrane region" description="Helical" evidence="6">
    <location>
        <begin position="283"/>
        <end position="300"/>
    </location>
</feature>
<evidence type="ECO:0000256" key="1">
    <source>
        <dbReference type="ARBA" id="ARBA00004141"/>
    </source>
</evidence>
<dbReference type="GeneTree" id="ENSGT00940000156674"/>
<proteinExistence type="predicted"/>
<organism evidence="8 9">
    <name type="scientific">Oncorhynchus kisutch</name>
    <name type="common">Coho salmon</name>
    <name type="synonym">Salmo kisutch</name>
    <dbReference type="NCBI Taxonomy" id="8019"/>
    <lineage>
        <taxon>Eukaryota</taxon>
        <taxon>Metazoa</taxon>
        <taxon>Chordata</taxon>
        <taxon>Craniata</taxon>
        <taxon>Vertebrata</taxon>
        <taxon>Euteleostomi</taxon>
        <taxon>Actinopterygii</taxon>
        <taxon>Neopterygii</taxon>
        <taxon>Teleostei</taxon>
        <taxon>Protacanthopterygii</taxon>
        <taxon>Salmoniformes</taxon>
        <taxon>Salmonidae</taxon>
        <taxon>Salmoninae</taxon>
        <taxon>Oncorhynchus</taxon>
    </lineage>
</organism>
<gene>
    <name evidence="8" type="primary">SLC18B1</name>
</gene>
<evidence type="ECO:0000256" key="2">
    <source>
        <dbReference type="ARBA" id="ARBA00022448"/>
    </source>
</evidence>
<keyword evidence="4 6" id="KW-1133">Transmembrane helix</keyword>
<keyword evidence="3 6" id="KW-0812">Transmembrane</keyword>
<reference evidence="8" key="2">
    <citation type="submission" date="2025-09" db="UniProtKB">
        <authorList>
            <consortium name="Ensembl"/>
        </authorList>
    </citation>
    <scope>IDENTIFICATION</scope>
</reference>
<evidence type="ECO:0000256" key="5">
    <source>
        <dbReference type="ARBA" id="ARBA00023136"/>
    </source>
</evidence>
<dbReference type="PROSITE" id="PS50850">
    <property type="entry name" value="MFS"/>
    <property type="match status" value="1"/>
</dbReference>
<feature type="transmembrane region" description="Helical" evidence="6">
    <location>
        <begin position="176"/>
        <end position="196"/>
    </location>
</feature>
<keyword evidence="9" id="KW-1185">Reference proteome</keyword>
<feature type="transmembrane region" description="Helical" evidence="6">
    <location>
        <begin position="312"/>
        <end position="331"/>
    </location>
</feature>